<evidence type="ECO:0000259" key="5">
    <source>
        <dbReference type="Pfam" id="PF25973"/>
    </source>
</evidence>
<name>A0A7V5UEG8_CALAY</name>
<dbReference type="AlphaFoldDB" id="A0A7V5UEG8"/>
<organism evidence="6">
    <name type="scientific">Caldithrix abyssi</name>
    <dbReference type="NCBI Taxonomy" id="187145"/>
    <lineage>
        <taxon>Bacteria</taxon>
        <taxon>Pseudomonadati</taxon>
        <taxon>Calditrichota</taxon>
        <taxon>Calditrichia</taxon>
        <taxon>Calditrichales</taxon>
        <taxon>Calditrichaceae</taxon>
        <taxon>Caldithrix</taxon>
    </lineage>
</organism>
<keyword evidence="2 3" id="KW-0175">Coiled coil</keyword>
<sequence>MTGIKAVLPLMIVFAFVACDFNGRQKAGYDGRLDVTKIRLSAKTGGTVDSLFAAEGDRVQAGQLLAVLESDRLRLQLQSKMSQQEELKHNLDALKAQLEEAEARLNLAQTTLAKTTALLAKGAATDQKKDELETQVKSLRAKKKIIRAQMQSLQAKQKQLAAAIELAKLALKDARIYAPQNGVVVNRFVNEHELAAPGTALFELADLSQMEATVYVPLVDLDEVRVGQQAELTIDGSDQVFKGKVKWISSEAEFTPKTILTKETRTTLVYAVKIDVPNPEGKLKIGMPVQVRFQK</sequence>
<feature type="domain" description="CzcB-like barrel-sandwich hybrid" evidence="5">
    <location>
        <begin position="40"/>
        <end position="206"/>
    </location>
</feature>
<dbReference type="Pfam" id="PF25954">
    <property type="entry name" value="Beta-barrel_RND_2"/>
    <property type="match status" value="1"/>
</dbReference>
<evidence type="ECO:0000256" key="1">
    <source>
        <dbReference type="ARBA" id="ARBA00004196"/>
    </source>
</evidence>
<dbReference type="PANTHER" id="PTHR32347">
    <property type="entry name" value="EFFLUX SYSTEM COMPONENT YKNX-RELATED"/>
    <property type="match status" value="1"/>
</dbReference>
<dbReference type="PRINTS" id="PR01490">
    <property type="entry name" value="RTXTOXIND"/>
</dbReference>
<dbReference type="Gene3D" id="2.40.50.100">
    <property type="match status" value="1"/>
</dbReference>
<comment type="subcellular location">
    <subcellularLocation>
        <location evidence="1">Cell envelope</location>
    </subcellularLocation>
</comment>
<evidence type="ECO:0000256" key="3">
    <source>
        <dbReference type="SAM" id="Coils"/>
    </source>
</evidence>
<evidence type="ECO:0000256" key="2">
    <source>
        <dbReference type="ARBA" id="ARBA00023054"/>
    </source>
</evidence>
<dbReference type="Proteomes" id="UP000886124">
    <property type="component" value="Unassembled WGS sequence"/>
</dbReference>
<gene>
    <name evidence="6" type="ORF">ENJ89_03300</name>
</gene>
<reference evidence="6" key="1">
    <citation type="journal article" date="2020" name="mSystems">
        <title>Genome- and Community-Level Interaction Insights into Carbon Utilization and Element Cycling Functions of Hydrothermarchaeota in Hydrothermal Sediment.</title>
        <authorList>
            <person name="Zhou Z."/>
            <person name="Liu Y."/>
            <person name="Xu W."/>
            <person name="Pan J."/>
            <person name="Luo Z.H."/>
            <person name="Li M."/>
        </authorList>
    </citation>
    <scope>NUCLEOTIDE SEQUENCE [LARGE SCALE GENOMIC DNA]</scope>
    <source>
        <strain evidence="6">HyVt-527</strain>
    </source>
</reference>
<dbReference type="Pfam" id="PF25973">
    <property type="entry name" value="BSH_CzcB"/>
    <property type="match status" value="1"/>
</dbReference>
<dbReference type="PROSITE" id="PS51257">
    <property type="entry name" value="PROKAR_LIPOPROTEIN"/>
    <property type="match status" value="1"/>
</dbReference>
<dbReference type="Gene3D" id="2.40.30.170">
    <property type="match status" value="1"/>
</dbReference>
<comment type="caution">
    <text evidence="6">The sequence shown here is derived from an EMBL/GenBank/DDBJ whole genome shotgun (WGS) entry which is preliminary data.</text>
</comment>
<proteinExistence type="predicted"/>
<feature type="domain" description="CusB-like beta-barrel" evidence="4">
    <location>
        <begin position="214"/>
        <end position="294"/>
    </location>
</feature>
<dbReference type="InterPro" id="IPR058792">
    <property type="entry name" value="Beta-barrel_RND_2"/>
</dbReference>
<dbReference type="SUPFAM" id="SSF111369">
    <property type="entry name" value="HlyD-like secretion proteins"/>
    <property type="match status" value="1"/>
</dbReference>
<dbReference type="InterPro" id="IPR050465">
    <property type="entry name" value="UPF0194_transport"/>
</dbReference>
<dbReference type="PANTHER" id="PTHR32347:SF23">
    <property type="entry name" value="BLL5650 PROTEIN"/>
    <property type="match status" value="1"/>
</dbReference>
<evidence type="ECO:0000313" key="6">
    <source>
        <dbReference type="EMBL" id="HHJ52199.1"/>
    </source>
</evidence>
<dbReference type="InterPro" id="IPR058647">
    <property type="entry name" value="BSH_CzcB-like"/>
</dbReference>
<evidence type="ECO:0000259" key="4">
    <source>
        <dbReference type="Pfam" id="PF25954"/>
    </source>
</evidence>
<accession>A0A7V5UEG8</accession>
<protein>
    <submittedName>
        <fullName evidence="6">HlyD family efflux transporter periplasmic adaptor subunit</fullName>
    </submittedName>
</protein>
<feature type="coiled-coil region" evidence="3">
    <location>
        <begin position="77"/>
        <end position="156"/>
    </location>
</feature>
<dbReference type="EMBL" id="DROD01000226">
    <property type="protein sequence ID" value="HHJ52199.1"/>
    <property type="molecule type" value="Genomic_DNA"/>
</dbReference>
<dbReference type="GO" id="GO:0030313">
    <property type="term" value="C:cell envelope"/>
    <property type="evidence" value="ECO:0007669"/>
    <property type="project" value="UniProtKB-SubCell"/>
</dbReference>